<feature type="region of interest" description="Disordered" evidence="1">
    <location>
        <begin position="103"/>
        <end position="125"/>
    </location>
</feature>
<dbReference type="RefSeq" id="WP_188571042.1">
    <property type="nucleotide sequence ID" value="NZ_BMFW01000005.1"/>
</dbReference>
<sequence length="370" mass="38746">MPIPDDMSELVDVNIDRVDLVGKAANGHRFILAKSSAESSALIPADMVRELIKEADADTAPEPFSELAEVLKAGRALSSANEAALRNAADAIQKVLASLPAPEKAPVEKETPVAEETTETPVEKNDAEINEGASINDVVAKLDAVAKAGEAGAEGIDVLREAAAESVEKADAVMPVYDNTGQLVGFVKPNSLTPVASAAAEEETSEADAEEAGELEAAAEEPTDEVQPDDGAPTESLADDEALIPGTETIQTPVEKSAEPVTQAPDVAALLKEYFAPLAEKVAAYDDLAKSYELLKERVETIGREPDDRNSPKLNGATGTAGVAKRSADTDELATLAKSVEIAKESGDPTAIANAQQAYAFESIKNRFQN</sequence>
<comment type="caution">
    <text evidence="2">The sequence shown here is derived from an EMBL/GenBank/DDBJ whole genome shotgun (WGS) entry which is preliminary data.</text>
</comment>
<feature type="region of interest" description="Disordered" evidence="1">
    <location>
        <begin position="303"/>
        <end position="329"/>
    </location>
</feature>
<reference evidence="3" key="1">
    <citation type="journal article" date="2019" name="Int. J. Syst. Evol. Microbiol.">
        <title>The Global Catalogue of Microorganisms (GCM) 10K type strain sequencing project: providing services to taxonomists for standard genome sequencing and annotation.</title>
        <authorList>
            <consortium name="The Broad Institute Genomics Platform"/>
            <consortium name="The Broad Institute Genome Sequencing Center for Infectious Disease"/>
            <person name="Wu L."/>
            <person name="Ma J."/>
        </authorList>
    </citation>
    <scope>NUCLEOTIDE SEQUENCE [LARGE SCALE GENOMIC DNA]</scope>
    <source>
        <strain evidence="3">CGMCC 1.12778</strain>
    </source>
</reference>
<gene>
    <name evidence="2" type="ORF">GCM10007170_15390</name>
</gene>
<feature type="compositionally biased region" description="Acidic residues" evidence="1">
    <location>
        <begin position="200"/>
        <end position="228"/>
    </location>
</feature>
<accession>A0ABQ2APM2</accession>
<name>A0ABQ2APM2_9MICC</name>
<dbReference type="EMBL" id="BMFW01000005">
    <property type="protein sequence ID" value="GGH93763.1"/>
    <property type="molecule type" value="Genomic_DNA"/>
</dbReference>
<evidence type="ECO:0000313" key="2">
    <source>
        <dbReference type="EMBL" id="GGH93763.1"/>
    </source>
</evidence>
<keyword evidence="3" id="KW-1185">Reference proteome</keyword>
<proteinExistence type="predicted"/>
<evidence type="ECO:0000313" key="3">
    <source>
        <dbReference type="Proteomes" id="UP000643279"/>
    </source>
</evidence>
<feature type="region of interest" description="Disordered" evidence="1">
    <location>
        <begin position="195"/>
        <end position="245"/>
    </location>
</feature>
<dbReference type="Proteomes" id="UP000643279">
    <property type="component" value="Unassembled WGS sequence"/>
</dbReference>
<organism evidence="2 3">
    <name type="scientific">Arthrobacter liuii</name>
    <dbReference type="NCBI Taxonomy" id="1476996"/>
    <lineage>
        <taxon>Bacteria</taxon>
        <taxon>Bacillati</taxon>
        <taxon>Actinomycetota</taxon>
        <taxon>Actinomycetes</taxon>
        <taxon>Micrococcales</taxon>
        <taxon>Micrococcaceae</taxon>
        <taxon>Arthrobacter</taxon>
    </lineage>
</organism>
<protein>
    <submittedName>
        <fullName evidence="2">Uncharacterized protein</fullName>
    </submittedName>
</protein>
<evidence type="ECO:0000256" key="1">
    <source>
        <dbReference type="SAM" id="MobiDB-lite"/>
    </source>
</evidence>